<keyword evidence="4" id="KW-0597">Phosphoprotein</keyword>
<evidence type="ECO:0000256" key="6">
    <source>
        <dbReference type="ARBA" id="ARBA00022741"/>
    </source>
</evidence>
<dbReference type="GO" id="GO:0036376">
    <property type="term" value="P:sodium ion export across plasma membrane"/>
    <property type="evidence" value="ECO:0007669"/>
    <property type="project" value="TreeGrafter"/>
</dbReference>
<keyword evidence="7" id="KW-0067">ATP-binding</keyword>
<dbReference type="NCBIfam" id="TIGR01494">
    <property type="entry name" value="ATPase_P-type"/>
    <property type="match status" value="3"/>
</dbReference>
<dbReference type="Gene3D" id="3.40.50.1000">
    <property type="entry name" value="HAD superfamily/HAD-like"/>
    <property type="match status" value="1"/>
</dbReference>
<dbReference type="SFLD" id="SFLDF00027">
    <property type="entry name" value="p-type_atpase"/>
    <property type="match status" value="1"/>
</dbReference>
<feature type="transmembrane region" description="Helical" evidence="12">
    <location>
        <begin position="768"/>
        <end position="788"/>
    </location>
</feature>
<dbReference type="Pfam" id="PF13246">
    <property type="entry name" value="Cation_ATPase"/>
    <property type="match status" value="1"/>
</dbReference>
<keyword evidence="11 12" id="KW-0472">Membrane</keyword>
<feature type="transmembrane region" description="Helical" evidence="12">
    <location>
        <begin position="280"/>
        <end position="304"/>
    </location>
</feature>
<evidence type="ECO:0000256" key="4">
    <source>
        <dbReference type="ARBA" id="ARBA00022553"/>
    </source>
</evidence>
<dbReference type="Gene3D" id="2.70.150.10">
    <property type="entry name" value="Calcium-transporting ATPase, cytoplasmic transduction domain A"/>
    <property type="match status" value="1"/>
</dbReference>
<dbReference type="InterPro" id="IPR006068">
    <property type="entry name" value="ATPase_P-typ_cation-transptr_C"/>
</dbReference>
<dbReference type="Pfam" id="PF00122">
    <property type="entry name" value="E1-E2_ATPase"/>
    <property type="match status" value="1"/>
</dbReference>
<feature type="transmembrane region" description="Helical" evidence="12">
    <location>
        <begin position="86"/>
        <end position="102"/>
    </location>
</feature>
<keyword evidence="9" id="KW-1278">Translocase</keyword>
<dbReference type="PROSITE" id="PS00154">
    <property type="entry name" value="ATPASE_E1_E2"/>
    <property type="match status" value="1"/>
</dbReference>
<evidence type="ECO:0000256" key="9">
    <source>
        <dbReference type="ARBA" id="ARBA00022967"/>
    </source>
</evidence>
<dbReference type="Pfam" id="PF08282">
    <property type="entry name" value="Hydrolase_3"/>
    <property type="match status" value="1"/>
</dbReference>
<dbReference type="GO" id="GO:0005391">
    <property type="term" value="F:P-type sodium:potassium-exchanging transporter activity"/>
    <property type="evidence" value="ECO:0007669"/>
    <property type="project" value="TreeGrafter"/>
</dbReference>
<dbReference type="Gene3D" id="1.20.1110.10">
    <property type="entry name" value="Calcium-transporting ATPase, transmembrane domain"/>
    <property type="match status" value="1"/>
</dbReference>
<feature type="domain" description="Cation-transporting P-type ATPase N-terminal" evidence="13">
    <location>
        <begin position="9"/>
        <end position="82"/>
    </location>
</feature>
<protein>
    <submittedName>
        <fullName evidence="14">Cation-transporting P-type ATPase</fullName>
    </submittedName>
</protein>
<comment type="similarity">
    <text evidence="2">Belongs to the cation transport ATPase (P-type) (TC 3.A.3) family. Type IIA subfamily.</text>
</comment>
<dbReference type="Pfam" id="PF00690">
    <property type="entry name" value="Cation_ATPase_N"/>
    <property type="match status" value="1"/>
</dbReference>
<dbReference type="InterPro" id="IPR023299">
    <property type="entry name" value="ATPase_P-typ_cyto_dom_N"/>
</dbReference>
<dbReference type="KEGG" id="sbal:HUE88_05775"/>
<dbReference type="InterPro" id="IPR018303">
    <property type="entry name" value="ATPase_P-typ_P_site"/>
</dbReference>
<proteinExistence type="inferred from homology"/>
<dbReference type="PANTHER" id="PTHR43294:SF21">
    <property type="entry name" value="CATION TRANSPORTING ATPASE"/>
    <property type="match status" value="1"/>
</dbReference>
<keyword evidence="5 12" id="KW-0812">Transmembrane</keyword>
<organism evidence="14 15">
    <name type="scientific">Candidatus Sulfurimonas baltica</name>
    <dbReference type="NCBI Taxonomy" id="2740404"/>
    <lineage>
        <taxon>Bacteria</taxon>
        <taxon>Pseudomonadati</taxon>
        <taxon>Campylobacterota</taxon>
        <taxon>Epsilonproteobacteria</taxon>
        <taxon>Campylobacterales</taxon>
        <taxon>Sulfurimonadaceae</taxon>
        <taxon>Sulfurimonas</taxon>
    </lineage>
</organism>
<dbReference type="FunFam" id="3.40.50.1000:FF:000028">
    <property type="entry name" value="Calcium-transporting P-type ATPase, putative"/>
    <property type="match status" value="1"/>
</dbReference>
<evidence type="ECO:0000313" key="15">
    <source>
        <dbReference type="Proteomes" id="UP000593994"/>
    </source>
</evidence>
<accession>A0A7S7RP39</accession>
<keyword evidence="6" id="KW-0547">Nucleotide-binding</keyword>
<dbReference type="PRINTS" id="PR00120">
    <property type="entry name" value="HATPASE"/>
</dbReference>
<evidence type="ECO:0000256" key="3">
    <source>
        <dbReference type="ARBA" id="ARBA00022475"/>
    </source>
</evidence>
<dbReference type="FunFam" id="3.40.50.1000:FF:000001">
    <property type="entry name" value="Phospholipid-transporting ATPase IC"/>
    <property type="match status" value="1"/>
</dbReference>
<dbReference type="AlphaFoldDB" id="A0A7S7RP39"/>
<dbReference type="SMART" id="SM00831">
    <property type="entry name" value="Cation_ATPase_N"/>
    <property type="match status" value="1"/>
</dbReference>
<reference evidence="14 15" key="1">
    <citation type="submission" date="2020-05" db="EMBL/GenBank/DDBJ databases">
        <title>Sulfurimonas marisnigri, sp. nov., and Sulfurimonas baltica, sp. nov., manganese oxide reducing chemolithoautotrophs of the class Epsilonproteobacteria isolated from the pelagic redoxclines of the Black and Baltic Seas and emended description of the genus Sulfurimonas.</title>
        <authorList>
            <person name="Henkel J.V."/>
            <person name="Laudan C."/>
            <person name="Werner J."/>
            <person name="Neu T."/>
            <person name="Plewe S."/>
            <person name="Sproer C."/>
            <person name="Bunk B."/>
            <person name="Schulz-Vogt H.N."/>
        </authorList>
    </citation>
    <scope>NUCLEOTIDE SEQUENCE [LARGE SCALE GENOMIC DNA]</scope>
    <source>
        <strain evidence="14 15">GD2</strain>
    </source>
</reference>
<dbReference type="FunFam" id="2.70.150.10:FF:000160">
    <property type="entry name" value="Sarcoplasmic/endoplasmic reticulum calcium ATPase 1"/>
    <property type="match status" value="1"/>
</dbReference>
<dbReference type="InterPro" id="IPR059000">
    <property type="entry name" value="ATPase_P-type_domA"/>
</dbReference>
<dbReference type="InterPro" id="IPR023214">
    <property type="entry name" value="HAD_sf"/>
</dbReference>
<dbReference type="GO" id="GO:1902600">
    <property type="term" value="P:proton transmembrane transport"/>
    <property type="evidence" value="ECO:0007669"/>
    <property type="project" value="TreeGrafter"/>
</dbReference>
<feature type="transmembrane region" description="Helical" evidence="12">
    <location>
        <begin position="837"/>
        <end position="857"/>
    </location>
</feature>
<dbReference type="Proteomes" id="UP000593994">
    <property type="component" value="Chromosome"/>
</dbReference>
<evidence type="ECO:0000256" key="1">
    <source>
        <dbReference type="ARBA" id="ARBA00004651"/>
    </source>
</evidence>
<sequence>MNTKLQSQDWHAESVEKTFTLLETSKNGIENEEVENRLKIYGQNQLPEPKTHSPFIRFLYQFHNVLIYVLMAAGLVTALLGHWVDASVIVGVVFINAAIGFIQEGKAEDALKAIQQMLSANAMVMREGKQISIKAELLVPGDIVFLQSGDKVPADLRLFQVKGLQVQEAALTGESIAVEKIVDSVSEQSVIGDRRCIAYSSTLVTHGQGRGVVVKTGADTEIGRISTLVSEVKSLETPLIAQMTQFGRWLTLAIVIIAIITFIIGFFIQDYVLDEMFLAAVSLAVAAIPEGLPAIMTITLAIGVQRMAKRNAIIRKLPAVETLGAVSVICSDKTGTLTRNEMTVRTIATTNNLFDLSGTGYNPHGKISMLGKDMDLEERPLLHELSRAAMLCNDSSLEQKEDEWFVHGDPMEGALLVAGFKAGLDIDTEVKKYPRTDLIPFESEHRFMATLHHSHTGEAFVFIKGAPEQILEMCSLQRSLDGDVSLEEAYWLQRIEELGSQGQRVLAMAMKPVKYEKMELTFSDVESDLIMLGMYGMIDPPREEAVEAVQVCKKAGIRVKMITGDHAATALAISRQLKLINTEDVLTGEDIAKMNEEELKLRVKDVDVYARVNPEHKLLLVRLLQEHGLIVAMTGDGVNDAPALKRADVGTAMGYNGTEAAKEAAEMVLTDDNFSSIIHAVEEGRTVYDNLKKAILFILPTNGGQALIILAAIMFGFHELPLTPVQILWVNMVTAITLALSLAFEPSEKNIMNREPRKVHEALLTPYLVWRVAFVSTILMAGTFSLFLWEMGEGASIEHARTVSVNTLLMFEVFYLFNARYITSSVLNWSGFTSNPYALLSIAILIVFQLAFTYLPVMQSLFGTTAINLSMWLTIIIVSSSVLFLVEFEKYIVRKLYYK</sequence>
<evidence type="ECO:0000256" key="2">
    <source>
        <dbReference type="ARBA" id="ARBA00005675"/>
    </source>
</evidence>
<dbReference type="InterPro" id="IPR036412">
    <property type="entry name" value="HAD-like_sf"/>
</dbReference>
<dbReference type="InterPro" id="IPR004014">
    <property type="entry name" value="ATPase_P-typ_cation-transptr_N"/>
</dbReference>
<dbReference type="Pfam" id="PF00689">
    <property type="entry name" value="Cation_ATPase_C"/>
    <property type="match status" value="1"/>
</dbReference>
<evidence type="ECO:0000256" key="10">
    <source>
        <dbReference type="ARBA" id="ARBA00022989"/>
    </source>
</evidence>
<dbReference type="SFLD" id="SFLDS00003">
    <property type="entry name" value="Haloacid_Dehalogenase"/>
    <property type="match status" value="1"/>
</dbReference>
<keyword evidence="8" id="KW-0460">Magnesium</keyword>
<feature type="transmembrane region" description="Helical" evidence="12">
    <location>
        <begin position="800"/>
        <end position="817"/>
    </location>
</feature>
<name>A0A7S7RP39_9BACT</name>
<dbReference type="GO" id="GO:0006883">
    <property type="term" value="P:intracellular sodium ion homeostasis"/>
    <property type="evidence" value="ECO:0007669"/>
    <property type="project" value="TreeGrafter"/>
</dbReference>
<feature type="transmembrane region" description="Helical" evidence="12">
    <location>
        <begin position="694"/>
        <end position="715"/>
    </location>
</feature>
<dbReference type="InterPro" id="IPR044492">
    <property type="entry name" value="P_typ_ATPase_HD_dom"/>
</dbReference>
<dbReference type="PANTHER" id="PTHR43294">
    <property type="entry name" value="SODIUM/POTASSIUM-TRANSPORTING ATPASE SUBUNIT ALPHA"/>
    <property type="match status" value="1"/>
</dbReference>
<evidence type="ECO:0000256" key="5">
    <source>
        <dbReference type="ARBA" id="ARBA00022692"/>
    </source>
</evidence>
<dbReference type="GO" id="GO:1990573">
    <property type="term" value="P:potassium ion import across plasma membrane"/>
    <property type="evidence" value="ECO:0007669"/>
    <property type="project" value="TreeGrafter"/>
</dbReference>
<dbReference type="SUPFAM" id="SSF56784">
    <property type="entry name" value="HAD-like"/>
    <property type="match status" value="1"/>
</dbReference>
<dbReference type="SUPFAM" id="SSF81653">
    <property type="entry name" value="Calcium ATPase, transduction domain A"/>
    <property type="match status" value="1"/>
</dbReference>
<feature type="transmembrane region" description="Helical" evidence="12">
    <location>
        <begin position="869"/>
        <end position="886"/>
    </location>
</feature>
<dbReference type="SUPFAM" id="SSF81660">
    <property type="entry name" value="Metal cation-transporting ATPase, ATP-binding domain N"/>
    <property type="match status" value="1"/>
</dbReference>
<evidence type="ECO:0000256" key="12">
    <source>
        <dbReference type="SAM" id="Phobius"/>
    </source>
</evidence>
<dbReference type="PRINTS" id="PR00119">
    <property type="entry name" value="CATATPASE"/>
</dbReference>
<dbReference type="InterPro" id="IPR050510">
    <property type="entry name" value="Cation_transp_ATPase_P-type"/>
</dbReference>
<dbReference type="EMBL" id="CP054492">
    <property type="protein sequence ID" value="QOY53186.1"/>
    <property type="molecule type" value="Genomic_DNA"/>
</dbReference>
<dbReference type="Gene3D" id="3.40.1110.10">
    <property type="entry name" value="Calcium-transporting ATPase, cytoplasmic domain N"/>
    <property type="match status" value="1"/>
</dbReference>
<evidence type="ECO:0000256" key="11">
    <source>
        <dbReference type="ARBA" id="ARBA00023136"/>
    </source>
</evidence>
<evidence type="ECO:0000256" key="7">
    <source>
        <dbReference type="ARBA" id="ARBA00022840"/>
    </source>
</evidence>
<comment type="subcellular location">
    <subcellularLocation>
        <location evidence="1">Cell membrane</location>
        <topology evidence="1">Multi-pass membrane protein</topology>
    </subcellularLocation>
</comment>
<dbReference type="GO" id="GO:0005524">
    <property type="term" value="F:ATP binding"/>
    <property type="evidence" value="ECO:0007669"/>
    <property type="project" value="UniProtKB-KW"/>
</dbReference>
<evidence type="ECO:0000259" key="13">
    <source>
        <dbReference type="SMART" id="SM00831"/>
    </source>
</evidence>
<dbReference type="GO" id="GO:0005886">
    <property type="term" value="C:plasma membrane"/>
    <property type="evidence" value="ECO:0007669"/>
    <property type="project" value="UniProtKB-SubCell"/>
</dbReference>
<feature type="transmembrane region" description="Helical" evidence="12">
    <location>
        <begin position="58"/>
        <end position="80"/>
    </location>
</feature>
<dbReference type="GO" id="GO:0016887">
    <property type="term" value="F:ATP hydrolysis activity"/>
    <property type="evidence" value="ECO:0007669"/>
    <property type="project" value="InterPro"/>
</dbReference>
<feature type="transmembrane region" description="Helical" evidence="12">
    <location>
        <begin position="727"/>
        <end position="747"/>
    </location>
</feature>
<keyword evidence="3" id="KW-1003">Cell membrane</keyword>
<dbReference type="InterPro" id="IPR008250">
    <property type="entry name" value="ATPase_P-typ_transduc_dom_A_sf"/>
</dbReference>
<dbReference type="SFLD" id="SFLDG00002">
    <property type="entry name" value="C1.7:_P-type_atpase_like"/>
    <property type="match status" value="1"/>
</dbReference>
<dbReference type="InterPro" id="IPR001757">
    <property type="entry name" value="P_typ_ATPase"/>
</dbReference>
<keyword evidence="15" id="KW-1185">Reference proteome</keyword>
<evidence type="ECO:0000313" key="14">
    <source>
        <dbReference type="EMBL" id="QOY53186.1"/>
    </source>
</evidence>
<dbReference type="CDD" id="cd02080">
    <property type="entry name" value="P-type_ATPase_cation"/>
    <property type="match status" value="1"/>
</dbReference>
<evidence type="ECO:0000256" key="8">
    <source>
        <dbReference type="ARBA" id="ARBA00022842"/>
    </source>
</evidence>
<dbReference type="InterPro" id="IPR023298">
    <property type="entry name" value="ATPase_P-typ_TM_dom_sf"/>
</dbReference>
<gene>
    <name evidence="14" type="ORF">HUE88_05775</name>
</gene>
<dbReference type="GO" id="GO:0030007">
    <property type="term" value="P:intracellular potassium ion homeostasis"/>
    <property type="evidence" value="ECO:0007669"/>
    <property type="project" value="TreeGrafter"/>
</dbReference>
<feature type="transmembrane region" description="Helical" evidence="12">
    <location>
        <begin position="249"/>
        <end position="268"/>
    </location>
</feature>
<dbReference type="RefSeq" id="WP_194372002.1">
    <property type="nucleotide sequence ID" value="NZ_CP054492.1"/>
</dbReference>
<keyword evidence="10 12" id="KW-1133">Transmembrane helix</keyword>
<dbReference type="SUPFAM" id="SSF81665">
    <property type="entry name" value="Calcium ATPase, transmembrane domain M"/>
    <property type="match status" value="1"/>
</dbReference>